<evidence type="ECO:0000313" key="2">
    <source>
        <dbReference type="Proteomes" id="UP000257039"/>
    </source>
</evidence>
<comment type="caution">
    <text evidence="1">The sequence shown here is derived from an EMBL/GenBank/DDBJ whole genome shotgun (WGS) entry which is preliminary data.</text>
</comment>
<evidence type="ECO:0000313" key="1">
    <source>
        <dbReference type="EMBL" id="RDH45171.1"/>
    </source>
</evidence>
<dbReference type="RefSeq" id="WP_094788177.1">
    <property type="nucleotide sequence ID" value="NZ_NDXW01000001.1"/>
</dbReference>
<gene>
    <name evidence="1" type="ORF">B9G39_17950</name>
</gene>
<keyword evidence="2" id="KW-1185">Reference proteome</keyword>
<protein>
    <submittedName>
        <fullName evidence="1">Uncharacterized protein</fullName>
    </submittedName>
</protein>
<organism evidence="1 2">
    <name type="scientific">Zooshikella ganghwensis</name>
    <dbReference type="NCBI Taxonomy" id="202772"/>
    <lineage>
        <taxon>Bacteria</taxon>
        <taxon>Pseudomonadati</taxon>
        <taxon>Pseudomonadota</taxon>
        <taxon>Gammaproteobacteria</taxon>
        <taxon>Oceanospirillales</taxon>
        <taxon>Zooshikellaceae</taxon>
        <taxon>Zooshikella</taxon>
    </lineage>
</organism>
<accession>A0A4V1INW7</accession>
<proteinExistence type="predicted"/>
<dbReference type="Proteomes" id="UP000257039">
    <property type="component" value="Unassembled WGS sequence"/>
</dbReference>
<dbReference type="AlphaFoldDB" id="A0A4V1INW7"/>
<name>A0A4V1INW7_9GAMM</name>
<sequence>MGFSIDEAKNEINVISSARSFAGELLWNEVDASSTFLPEHFTIEGHHKLGPLPYAKFPEVARLFYIFRLGKGAPTPNVKFLNEVTDSSNVNMTPTSFIPAVYFKDDVLTEAYGLSFDGSKWEKLNPNVGNANYFPTLYRFRAVAWMTPDLGWGVSIYSRETLTQEYNFALEKKPTEKTNMINVINQNLGVINRGEQVTAMAHMVVGDLETMKNIINIIYDSGN</sequence>
<dbReference type="EMBL" id="NDXW01000001">
    <property type="protein sequence ID" value="RDH45171.1"/>
    <property type="molecule type" value="Genomic_DNA"/>
</dbReference>
<reference evidence="1 2" key="1">
    <citation type="submission" date="2017-04" db="EMBL/GenBank/DDBJ databases">
        <title>Draft genome sequence of Zooshikella ganghwensis VG4 isolated from Red Sea sediments.</title>
        <authorList>
            <person name="Rehman Z."/>
            <person name="Alam I."/>
            <person name="Kamau A."/>
            <person name="Bajic V."/>
            <person name="Leiknes T."/>
        </authorList>
    </citation>
    <scope>NUCLEOTIDE SEQUENCE [LARGE SCALE GENOMIC DNA]</scope>
    <source>
        <strain evidence="1 2">VG4</strain>
    </source>
</reference>